<accession>A0A0D7A684</accession>
<keyword evidence="8" id="KW-0137">Centromere</keyword>
<keyword evidence="3" id="KW-0158">Chromosome</keyword>
<feature type="region of interest" description="Disordered" evidence="10">
    <location>
        <begin position="393"/>
        <end position="610"/>
    </location>
</feature>
<dbReference type="GO" id="GO:0051301">
    <property type="term" value="P:cell division"/>
    <property type="evidence" value="ECO:0007669"/>
    <property type="project" value="UniProtKB-KW"/>
</dbReference>
<evidence type="ECO:0000256" key="6">
    <source>
        <dbReference type="ARBA" id="ARBA00023054"/>
    </source>
</evidence>
<feature type="compositionally biased region" description="Basic and acidic residues" evidence="10">
    <location>
        <begin position="601"/>
        <end position="610"/>
    </location>
</feature>
<feature type="compositionally biased region" description="Low complexity" evidence="10">
    <location>
        <begin position="176"/>
        <end position="190"/>
    </location>
</feature>
<feature type="compositionally biased region" description="Low complexity" evidence="10">
    <location>
        <begin position="554"/>
        <end position="579"/>
    </location>
</feature>
<evidence type="ECO:0000256" key="4">
    <source>
        <dbReference type="ARBA" id="ARBA00022618"/>
    </source>
</evidence>
<evidence type="ECO:0000256" key="7">
    <source>
        <dbReference type="ARBA" id="ARBA00023306"/>
    </source>
</evidence>
<protein>
    <recommendedName>
        <fullName evidence="15">Shugoshin C-terminal domain-containing protein</fullName>
    </recommendedName>
</protein>
<evidence type="ECO:0000259" key="12">
    <source>
        <dbReference type="Pfam" id="PF07558"/>
    </source>
</evidence>
<dbReference type="OrthoDB" id="5394106at2759"/>
<comment type="similarity">
    <text evidence="2">Belongs to the shugoshin family.</text>
</comment>
<feature type="coiled-coil region" evidence="9">
    <location>
        <begin position="39"/>
        <end position="91"/>
    </location>
</feature>
<dbReference type="Pfam" id="PF07558">
    <property type="entry name" value="Shugoshin_N"/>
    <property type="match status" value="1"/>
</dbReference>
<keyword evidence="6 9" id="KW-0175">Coiled coil</keyword>
<dbReference type="Proteomes" id="UP000054144">
    <property type="component" value="Unassembled WGS sequence"/>
</dbReference>
<reference evidence="13 14" key="1">
    <citation type="journal article" date="2015" name="Fungal Genet. Biol.">
        <title>Evolution of novel wood decay mechanisms in Agaricales revealed by the genome sequences of Fistulina hepatica and Cylindrobasidium torrendii.</title>
        <authorList>
            <person name="Floudas D."/>
            <person name="Held B.W."/>
            <person name="Riley R."/>
            <person name="Nagy L.G."/>
            <person name="Koehler G."/>
            <person name="Ransdell A.S."/>
            <person name="Younus H."/>
            <person name="Chow J."/>
            <person name="Chiniquy J."/>
            <person name="Lipzen A."/>
            <person name="Tritt A."/>
            <person name="Sun H."/>
            <person name="Haridas S."/>
            <person name="LaButti K."/>
            <person name="Ohm R.A."/>
            <person name="Kues U."/>
            <person name="Blanchette R.A."/>
            <person name="Grigoriev I.V."/>
            <person name="Minto R.E."/>
            <person name="Hibbett D.S."/>
        </authorList>
    </citation>
    <scope>NUCLEOTIDE SEQUENCE [LARGE SCALE GENOMIC DNA]</scope>
    <source>
        <strain evidence="13 14">ATCC 64428</strain>
    </source>
</reference>
<dbReference type="GO" id="GO:0005634">
    <property type="term" value="C:nucleus"/>
    <property type="evidence" value="ECO:0007669"/>
    <property type="project" value="InterPro"/>
</dbReference>
<sequence>MSRRQSRNSLNTGQNDALFEFETYKKKFLLANKHITKLNSTLSVRIEELNAQISELYNENLRLRASEIALARQLKQERDKTRRVMADAETASQLLAKQLSTLRHTFNIRNSPPSSPKSTPPPPKRPVFNPPSPNPSPVARLAQVPSVPDIVEDEEPTPSEREEHNASPLLRKKARLSSSRLPLPSRTVPPLSMPSIDLELAVPKRKSSRRESGLLTPVSVSDALAVPRSSSPAFGSPIRRAAGFAEQCDEAAAMNGDVDGLELFPPALPVAKKEKRKSKSRTLESADVISDVYESEPPVKEKKRSKHRDIDALEAAATKTRERERVALMFSDVTNAPLSSMSNSPLPSIPSVERATIVEVVDLDTNLGVGTHSSSDSSPAPLSTEEALVGLAGESLLPSCDTPVPGGRERRTRKSVNYAEPKLNTKMRKPDPPPGTVLPKKRTSRKSSADTHHRRRDDDHEGDNSDVDGESDAARPRRRATISDVVACPPLPAPLSSGSSSGSTGTLSAKSSEDNGSQPSDLGGVTLRRQKSRHIILSDDDGSDGADADEEYVSSGRGSKGSSRSGSSGRSSSSMSKSSWVSIETRRRSTVVGSRTSLEIDDARRHSLAV</sequence>
<keyword evidence="14" id="KW-1185">Reference proteome</keyword>
<name>A0A0D7A684_9AGAR</name>
<evidence type="ECO:0008006" key="15">
    <source>
        <dbReference type="Google" id="ProtNLM"/>
    </source>
</evidence>
<feature type="compositionally biased region" description="Low complexity" evidence="10">
    <location>
        <begin position="494"/>
        <end position="510"/>
    </location>
</feature>
<dbReference type="GO" id="GO:0045132">
    <property type="term" value="P:meiotic chromosome segregation"/>
    <property type="evidence" value="ECO:0007669"/>
    <property type="project" value="InterPro"/>
</dbReference>
<proteinExistence type="inferred from homology"/>
<dbReference type="AlphaFoldDB" id="A0A0D7A684"/>
<evidence type="ECO:0000256" key="2">
    <source>
        <dbReference type="ARBA" id="ARBA00010845"/>
    </source>
</evidence>
<dbReference type="InterPro" id="IPR011515">
    <property type="entry name" value="Shugoshin_C"/>
</dbReference>
<evidence type="ECO:0000256" key="5">
    <source>
        <dbReference type="ARBA" id="ARBA00022829"/>
    </source>
</evidence>
<feature type="compositionally biased region" description="Pro residues" evidence="10">
    <location>
        <begin position="113"/>
        <end position="136"/>
    </location>
</feature>
<evidence type="ECO:0000256" key="10">
    <source>
        <dbReference type="SAM" id="MobiDB-lite"/>
    </source>
</evidence>
<feature type="domain" description="Shugoshin C-terminal" evidence="11">
    <location>
        <begin position="407"/>
        <end position="429"/>
    </location>
</feature>
<feature type="domain" description="Shugoshin N-terminal coiled-coil" evidence="12">
    <location>
        <begin position="25"/>
        <end position="65"/>
    </location>
</feature>
<dbReference type="EMBL" id="KN882038">
    <property type="protein sequence ID" value="KIY46260.1"/>
    <property type="molecule type" value="Genomic_DNA"/>
</dbReference>
<feature type="region of interest" description="Disordered" evidence="10">
    <location>
        <begin position="106"/>
        <end position="193"/>
    </location>
</feature>
<evidence type="ECO:0000259" key="11">
    <source>
        <dbReference type="Pfam" id="PF07557"/>
    </source>
</evidence>
<keyword evidence="7" id="KW-0131">Cell cycle</keyword>
<feature type="compositionally biased region" description="Basic and acidic residues" evidence="10">
    <location>
        <begin position="447"/>
        <end position="463"/>
    </location>
</feature>
<organism evidence="13 14">
    <name type="scientific">Fistulina hepatica ATCC 64428</name>
    <dbReference type="NCBI Taxonomy" id="1128425"/>
    <lineage>
        <taxon>Eukaryota</taxon>
        <taxon>Fungi</taxon>
        <taxon>Dikarya</taxon>
        <taxon>Basidiomycota</taxon>
        <taxon>Agaricomycotina</taxon>
        <taxon>Agaricomycetes</taxon>
        <taxon>Agaricomycetidae</taxon>
        <taxon>Agaricales</taxon>
        <taxon>Fistulinaceae</taxon>
        <taxon>Fistulina</taxon>
    </lineage>
</organism>
<evidence type="ECO:0000313" key="14">
    <source>
        <dbReference type="Proteomes" id="UP000054144"/>
    </source>
</evidence>
<evidence type="ECO:0000313" key="13">
    <source>
        <dbReference type="EMBL" id="KIY46260.1"/>
    </source>
</evidence>
<dbReference type="InterPro" id="IPR011516">
    <property type="entry name" value="Shugoshin_N"/>
</dbReference>
<dbReference type="GO" id="GO:0000779">
    <property type="term" value="C:condensed chromosome, centromeric region"/>
    <property type="evidence" value="ECO:0007669"/>
    <property type="project" value="UniProtKB-ARBA"/>
</dbReference>
<comment type="subcellular location">
    <subcellularLocation>
        <location evidence="1">Chromosome</location>
        <location evidence="1">Centromere</location>
    </subcellularLocation>
</comment>
<evidence type="ECO:0000256" key="1">
    <source>
        <dbReference type="ARBA" id="ARBA00004584"/>
    </source>
</evidence>
<feature type="compositionally biased region" description="Acidic residues" evidence="10">
    <location>
        <begin position="538"/>
        <end position="552"/>
    </location>
</feature>
<keyword evidence="5" id="KW-0159">Chromosome partition</keyword>
<evidence type="ECO:0000256" key="8">
    <source>
        <dbReference type="ARBA" id="ARBA00023328"/>
    </source>
</evidence>
<dbReference type="Pfam" id="PF07557">
    <property type="entry name" value="Shugoshin_C"/>
    <property type="match status" value="1"/>
</dbReference>
<keyword evidence="4" id="KW-0132">Cell division</keyword>
<evidence type="ECO:0000256" key="9">
    <source>
        <dbReference type="SAM" id="Coils"/>
    </source>
</evidence>
<gene>
    <name evidence="13" type="ORF">FISHEDRAFT_75815</name>
</gene>
<evidence type="ECO:0000256" key="3">
    <source>
        <dbReference type="ARBA" id="ARBA00022454"/>
    </source>
</evidence>